<dbReference type="Gene3D" id="3.30.530.20">
    <property type="match status" value="1"/>
</dbReference>
<dbReference type="SUPFAM" id="SSF55961">
    <property type="entry name" value="Bet v1-like"/>
    <property type="match status" value="1"/>
</dbReference>
<dbReference type="PANTHER" id="PTHR10658:SF11">
    <property type="entry name" value="VIBRATOR, ISOFORM B"/>
    <property type="match status" value="1"/>
</dbReference>
<keyword evidence="3" id="KW-1185">Reference proteome</keyword>
<dbReference type="AlphaFoldDB" id="A0A059F420"/>
<dbReference type="InterPro" id="IPR001666">
    <property type="entry name" value="PI_transfer"/>
</dbReference>
<dbReference type="STRING" id="1288291.A0A059F420"/>
<dbReference type="PANTHER" id="PTHR10658">
    <property type="entry name" value="PHOSPHATIDYLINOSITOL TRANSFER PROTEIN"/>
    <property type="match status" value="1"/>
</dbReference>
<dbReference type="Proteomes" id="UP000030655">
    <property type="component" value="Unassembled WGS sequence"/>
</dbReference>
<sequence>MVVIQKESRITLPLTIEEYNIGQLYNVVEMSKENVGTKVKIEVNEDHDHPEYGMCRKTVKKMDLSSNLPTMVTMFFPSKLFRLEETSFNNYPECRTFYKSCYANESTFKMSIHSKHLEGVNENVFDGTHEIIDLNLTDKVHDKNYNVK</sequence>
<gene>
    <name evidence="2" type="ORF">H312_00779</name>
</gene>
<dbReference type="InterPro" id="IPR055261">
    <property type="entry name" value="PI_transfer_N"/>
</dbReference>
<protein>
    <recommendedName>
        <fullName evidence="1">Phosphatidylinositol transfer protein N-terminal domain-containing protein</fullName>
    </recommendedName>
</protein>
<dbReference type="InterPro" id="IPR023393">
    <property type="entry name" value="START-like_dom_sf"/>
</dbReference>
<evidence type="ECO:0000313" key="2">
    <source>
        <dbReference type="EMBL" id="KCZ81739.1"/>
    </source>
</evidence>
<reference evidence="2 3" key="2">
    <citation type="submission" date="2014-03" db="EMBL/GenBank/DDBJ databases">
        <title>The Genome Sequence of Anncaliia algerae insect isolate PRA339.</title>
        <authorList>
            <consortium name="The Broad Institute Genome Sequencing Platform"/>
            <consortium name="The Broad Institute Genome Sequencing Center for Infectious Disease"/>
            <person name="Cuomo C."/>
            <person name="Becnel J."/>
            <person name="Sanscrainte N."/>
            <person name="Walker B."/>
            <person name="Young S.K."/>
            <person name="Zeng Q."/>
            <person name="Gargeya S."/>
            <person name="Fitzgerald M."/>
            <person name="Haas B."/>
            <person name="Abouelleil A."/>
            <person name="Alvarado L."/>
            <person name="Arachchi H.M."/>
            <person name="Berlin A.M."/>
            <person name="Chapman S.B."/>
            <person name="Dewar J."/>
            <person name="Goldberg J."/>
            <person name="Griggs A."/>
            <person name="Gujja S."/>
            <person name="Hansen M."/>
            <person name="Howarth C."/>
            <person name="Imamovic A."/>
            <person name="Larimer J."/>
            <person name="McCowan C."/>
            <person name="Murphy C."/>
            <person name="Neiman D."/>
            <person name="Pearson M."/>
            <person name="Priest M."/>
            <person name="Roberts A."/>
            <person name="Saif S."/>
            <person name="Shea T."/>
            <person name="Sisk P."/>
            <person name="Sykes S."/>
            <person name="Wortman J."/>
            <person name="Nusbaum C."/>
            <person name="Birren B."/>
        </authorList>
    </citation>
    <scope>NUCLEOTIDE SEQUENCE [LARGE SCALE GENOMIC DNA]</scope>
    <source>
        <strain evidence="2 3">PRA339</strain>
    </source>
</reference>
<dbReference type="EMBL" id="KK365137">
    <property type="protein sequence ID" value="KCZ81739.1"/>
    <property type="molecule type" value="Genomic_DNA"/>
</dbReference>
<dbReference type="GO" id="GO:0005548">
    <property type="term" value="F:phospholipid transporter activity"/>
    <property type="evidence" value="ECO:0007669"/>
    <property type="project" value="InterPro"/>
</dbReference>
<dbReference type="PRINTS" id="PR00391">
    <property type="entry name" value="PITRANSFER"/>
</dbReference>
<evidence type="ECO:0000313" key="3">
    <source>
        <dbReference type="Proteomes" id="UP000030655"/>
    </source>
</evidence>
<name>A0A059F420_9MICR</name>
<feature type="non-terminal residue" evidence="2">
    <location>
        <position position="148"/>
    </location>
</feature>
<dbReference type="VEuPathDB" id="MicrosporidiaDB:H312_00779"/>
<evidence type="ECO:0000259" key="1">
    <source>
        <dbReference type="Pfam" id="PF02121"/>
    </source>
</evidence>
<accession>A0A059F420</accession>
<feature type="domain" description="Phosphatidylinositol transfer protein N-terminal" evidence="1">
    <location>
        <begin position="4"/>
        <end position="131"/>
    </location>
</feature>
<reference evidence="3" key="1">
    <citation type="submission" date="2013-02" db="EMBL/GenBank/DDBJ databases">
        <authorList>
            <consortium name="The Broad Institute Genome Sequencing Platform"/>
            <person name="Cuomo C."/>
            <person name="Becnel J."/>
            <person name="Sanscrainte N."/>
            <person name="Walker B."/>
            <person name="Young S.K."/>
            <person name="Zeng Q."/>
            <person name="Gargeya S."/>
            <person name="Fitzgerald M."/>
            <person name="Haas B."/>
            <person name="Abouelleil A."/>
            <person name="Alvarado L."/>
            <person name="Arachchi H.M."/>
            <person name="Berlin A.M."/>
            <person name="Chapman S.B."/>
            <person name="Dewar J."/>
            <person name="Goldberg J."/>
            <person name="Griggs A."/>
            <person name="Gujja S."/>
            <person name="Hansen M."/>
            <person name="Howarth C."/>
            <person name="Imamovic A."/>
            <person name="Larimer J."/>
            <person name="McCowan C."/>
            <person name="Murphy C."/>
            <person name="Neiman D."/>
            <person name="Pearson M."/>
            <person name="Priest M."/>
            <person name="Roberts A."/>
            <person name="Saif S."/>
            <person name="Shea T."/>
            <person name="Sisk P."/>
            <person name="Sykes S."/>
            <person name="Wortman J."/>
            <person name="Nusbaum C."/>
            <person name="Birren B."/>
        </authorList>
    </citation>
    <scope>NUCLEOTIDE SEQUENCE [LARGE SCALE GENOMIC DNA]</scope>
    <source>
        <strain evidence="3">PRA339</strain>
    </source>
</reference>
<dbReference type="HOGENOM" id="CLU_046509_3_1_1"/>
<dbReference type="Pfam" id="PF02121">
    <property type="entry name" value="IP_trans"/>
    <property type="match status" value="1"/>
</dbReference>
<organism evidence="2 3">
    <name type="scientific">Anncaliia algerae PRA339</name>
    <dbReference type="NCBI Taxonomy" id="1288291"/>
    <lineage>
        <taxon>Eukaryota</taxon>
        <taxon>Fungi</taxon>
        <taxon>Fungi incertae sedis</taxon>
        <taxon>Microsporidia</taxon>
        <taxon>Tubulinosematoidea</taxon>
        <taxon>Tubulinosematidae</taxon>
        <taxon>Anncaliia</taxon>
    </lineage>
</organism>
<dbReference type="OrthoDB" id="18453at2759"/>
<proteinExistence type="predicted"/>